<proteinExistence type="predicted"/>
<dbReference type="InterPro" id="IPR055539">
    <property type="entry name" value="DUF7115"/>
</dbReference>
<reference evidence="3 4" key="1">
    <citation type="submission" date="2020-11" db="EMBL/GenBank/DDBJ databases">
        <title>Carbohydrate-dependent, anaerobic sulfur respiration: A novel catabolism in halophilic archaea.</title>
        <authorList>
            <person name="Sorokin D.Y."/>
            <person name="Messina E."/>
            <person name="Smedile F."/>
            <person name="La Cono V."/>
            <person name="Hallsworth J.E."/>
            <person name="Yakimov M.M."/>
        </authorList>
    </citation>
    <scope>NUCLEOTIDE SEQUENCE [LARGE SCALE GENOMIC DNA]</scope>
    <source>
        <strain evidence="3 4">HSR-Est</strain>
    </source>
</reference>
<feature type="compositionally biased region" description="Polar residues" evidence="1">
    <location>
        <begin position="316"/>
        <end position="335"/>
    </location>
</feature>
<feature type="compositionally biased region" description="Acidic residues" evidence="1">
    <location>
        <begin position="286"/>
        <end position="295"/>
    </location>
</feature>
<dbReference type="GeneID" id="68858019"/>
<dbReference type="EMBL" id="CP064791">
    <property type="protein sequence ID" value="QSG14911.1"/>
    <property type="molecule type" value="Genomic_DNA"/>
</dbReference>
<feature type="compositionally biased region" description="Acidic residues" evidence="1">
    <location>
        <begin position="246"/>
        <end position="259"/>
    </location>
</feature>
<evidence type="ECO:0000313" key="3">
    <source>
        <dbReference type="EMBL" id="QSG14911.1"/>
    </source>
</evidence>
<protein>
    <recommendedName>
        <fullName evidence="2">DUF7115 domain-containing protein</fullName>
    </recommendedName>
</protein>
<name>A0A897NRP7_9EURY</name>
<feature type="region of interest" description="Disordered" evidence="1">
    <location>
        <begin position="212"/>
        <end position="347"/>
    </location>
</feature>
<feature type="domain" description="DUF7115" evidence="2">
    <location>
        <begin position="1"/>
        <end position="107"/>
    </location>
</feature>
<accession>A0A897NRP7</accession>
<dbReference type="AlphaFoldDB" id="A0A897NRP7"/>
<evidence type="ECO:0000256" key="1">
    <source>
        <dbReference type="SAM" id="MobiDB-lite"/>
    </source>
</evidence>
<evidence type="ECO:0000259" key="2">
    <source>
        <dbReference type="Pfam" id="PF23428"/>
    </source>
</evidence>
<feature type="compositionally biased region" description="Basic and acidic residues" evidence="1">
    <location>
        <begin position="296"/>
        <end position="305"/>
    </location>
</feature>
<dbReference type="RefSeq" id="WP_229120179.1">
    <property type="nucleotide sequence ID" value="NZ_CP064791.1"/>
</dbReference>
<dbReference type="Proteomes" id="UP000663292">
    <property type="component" value="Chromosome"/>
</dbReference>
<keyword evidence="4" id="KW-1185">Reference proteome</keyword>
<dbReference type="Pfam" id="PF23428">
    <property type="entry name" value="DUF7115"/>
    <property type="match status" value="1"/>
</dbReference>
<sequence length="380" mass="41674">MELPELIREHLGEEDVLAGLALGDDDLLCLTPTRTLLYRADGLLSDERVAEYPHEVEQLALSEGRRKTKFHFEYVEDERSLTVPAGATRDALALVLEGILSAERILDPDESVVEAFRFSELTLVVADRRIVKYVGNTVWDGEYEAFAYEDLTGIDFEQARVATEVVLHIDGHPERIKTPNDDARLVERALERALTDFFDVTSLSELQAQFRSNADDSDKTGDAGTSQSDETFLDDEIRPLGGQPESDAETESIDPDQDLTPEAVGDSDATDVAPPSDTETASIADAEADSTDDSPSEERSPDPETTRGSTADGVEATNQPDGVEATNQPSQSTADATGDDLERIDEQLEELTTAVNKQNELLRKHHAAIKQLVEELQSDS</sequence>
<gene>
    <name evidence="3" type="ORF">HSEST_1379</name>
</gene>
<organism evidence="3 4">
    <name type="scientific">Halapricum desulfuricans</name>
    <dbReference type="NCBI Taxonomy" id="2841257"/>
    <lineage>
        <taxon>Archaea</taxon>
        <taxon>Methanobacteriati</taxon>
        <taxon>Methanobacteriota</taxon>
        <taxon>Stenosarchaea group</taxon>
        <taxon>Halobacteria</taxon>
        <taxon>Halobacteriales</taxon>
        <taxon>Haloarculaceae</taxon>
        <taxon>Halapricum</taxon>
    </lineage>
</organism>
<evidence type="ECO:0000313" key="4">
    <source>
        <dbReference type="Proteomes" id="UP000663292"/>
    </source>
</evidence>